<feature type="transmembrane region" description="Helical" evidence="8">
    <location>
        <begin position="483"/>
        <end position="507"/>
    </location>
</feature>
<feature type="transmembrane region" description="Helical" evidence="8">
    <location>
        <begin position="428"/>
        <end position="446"/>
    </location>
</feature>
<evidence type="ECO:0000256" key="3">
    <source>
        <dbReference type="ARBA" id="ARBA00022448"/>
    </source>
</evidence>
<comment type="caution">
    <text evidence="9">The sequence shown here is derived from an EMBL/GenBank/DDBJ whole genome shotgun (WGS) entry which is preliminary data.</text>
</comment>
<reference evidence="9 10" key="1">
    <citation type="submission" date="2020-02" db="EMBL/GenBank/DDBJ databases">
        <title>Draft genome sequence of Haematococcus lacustris strain NIES-144.</title>
        <authorList>
            <person name="Morimoto D."/>
            <person name="Nakagawa S."/>
            <person name="Yoshida T."/>
            <person name="Sawayama S."/>
        </authorList>
    </citation>
    <scope>NUCLEOTIDE SEQUENCE [LARGE SCALE GENOMIC DNA]</scope>
    <source>
        <strain evidence="9 10">NIES-144</strain>
    </source>
</reference>
<feature type="transmembrane region" description="Helical" evidence="8">
    <location>
        <begin position="256"/>
        <end position="281"/>
    </location>
</feature>
<dbReference type="GO" id="GO:0005886">
    <property type="term" value="C:plasma membrane"/>
    <property type="evidence" value="ECO:0007669"/>
    <property type="project" value="TreeGrafter"/>
</dbReference>
<feature type="transmembrane region" description="Helical" evidence="8">
    <location>
        <begin position="58"/>
        <end position="81"/>
    </location>
</feature>
<feature type="transmembrane region" description="Helical" evidence="8">
    <location>
        <begin position="6"/>
        <end position="28"/>
    </location>
</feature>
<feature type="transmembrane region" description="Helical" evidence="8">
    <location>
        <begin position="184"/>
        <end position="204"/>
    </location>
</feature>
<evidence type="ECO:0000256" key="2">
    <source>
        <dbReference type="ARBA" id="ARBA00006434"/>
    </source>
</evidence>
<feature type="transmembrane region" description="Helical" evidence="8">
    <location>
        <begin position="394"/>
        <end position="416"/>
    </location>
</feature>
<organism evidence="9 10">
    <name type="scientific">Haematococcus lacustris</name>
    <name type="common">Green alga</name>
    <name type="synonym">Haematococcus pluvialis</name>
    <dbReference type="NCBI Taxonomy" id="44745"/>
    <lineage>
        <taxon>Eukaryota</taxon>
        <taxon>Viridiplantae</taxon>
        <taxon>Chlorophyta</taxon>
        <taxon>core chlorophytes</taxon>
        <taxon>Chlorophyceae</taxon>
        <taxon>CS clade</taxon>
        <taxon>Chlamydomonadales</taxon>
        <taxon>Haematococcaceae</taxon>
        <taxon>Haematococcus</taxon>
    </lineage>
</organism>
<feature type="transmembrane region" description="Helical" evidence="8">
    <location>
        <begin position="224"/>
        <end position="244"/>
    </location>
</feature>
<evidence type="ECO:0000256" key="4">
    <source>
        <dbReference type="ARBA" id="ARBA00022692"/>
    </source>
</evidence>
<dbReference type="GO" id="GO:0015606">
    <property type="term" value="F:spermidine transmembrane transporter activity"/>
    <property type="evidence" value="ECO:0007669"/>
    <property type="project" value="TreeGrafter"/>
</dbReference>
<feature type="transmembrane region" description="Helical" evidence="8">
    <location>
        <begin position="153"/>
        <end position="172"/>
    </location>
</feature>
<dbReference type="InterPro" id="IPR050277">
    <property type="entry name" value="Sodium:Solute_Symporter"/>
</dbReference>
<evidence type="ECO:0000313" key="10">
    <source>
        <dbReference type="Proteomes" id="UP000485058"/>
    </source>
</evidence>
<accession>A0A699YYX2</accession>
<feature type="transmembrane region" description="Helical" evidence="8">
    <location>
        <begin position="87"/>
        <end position="108"/>
    </location>
</feature>
<evidence type="ECO:0000256" key="1">
    <source>
        <dbReference type="ARBA" id="ARBA00004141"/>
    </source>
</evidence>
<name>A0A699YYX2_HAELA</name>
<keyword evidence="3" id="KW-0813">Transport</keyword>
<protein>
    <submittedName>
        <fullName evidence="9">Uncharacterized protein</fullName>
    </submittedName>
</protein>
<keyword evidence="4 8" id="KW-0812">Transmembrane</keyword>
<dbReference type="EMBL" id="BLLF01000151">
    <property type="protein sequence ID" value="GFH08292.1"/>
    <property type="molecule type" value="Genomic_DNA"/>
</dbReference>
<feature type="transmembrane region" description="Helical" evidence="8">
    <location>
        <begin position="328"/>
        <end position="348"/>
    </location>
</feature>
<dbReference type="Gene3D" id="1.20.1730.10">
    <property type="entry name" value="Sodium/glucose cotransporter"/>
    <property type="match status" value="1"/>
</dbReference>
<dbReference type="AlphaFoldDB" id="A0A699YYX2"/>
<feature type="transmembrane region" description="Helical" evidence="8">
    <location>
        <begin position="368"/>
        <end position="388"/>
    </location>
</feature>
<dbReference type="Pfam" id="PF00474">
    <property type="entry name" value="SSF"/>
    <property type="match status" value="1"/>
</dbReference>
<proteinExistence type="inferred from homology"/>
<dbReference type="InterPro" id="IPR001734">
    <property type="entry name" value="Na/solute_symporter"/>
</dbReference>
<dbReference type="PANTHER" id="PTHR48086">
    <property type="entry name" value="SODIUM/PROLINE SYMPORTER-RELATED"/>
    <property type="match status" value="1"/>
</dbReference>
<comment type="subcellular location">
    <subcellularLocation>
        <location evidence="1">Membrane</location>
        <topology evidence="1">Multi-pass membrane protein</topology>
    </subcellularLocation>
</comment>
<comment type="similarity">
    <text evidence="2 7">Belongs to the sodium:solute symporter (SSF) (TC 2.A.21) family.</text>
</comment>
<gene>
    <name evidence="9" type="ORF">HaLaN_03232</name>
</gene>
<evidence type="ECO:0000256" key="6">
    <source>
        <dbReference type="ARBA" id="ARBA00023136"/>
    </source>
</evidence>
<dbReference type="PROSITE" id="PS50283">
    <property type="entry name" value="NA_SOLUT_SYMP_3"/>
    <property type="match status" value="1"/>
</dbReference>
<dbReference type="InterPro" id="IPR038377">
    <property type="entry name" value="Na/Glc_symporter_sf"/>
</dbReference>
<dbReference type="PANTHER" id="PTHR48086:SF10">
    <property type="entry name" value="AGR155CP"/>
    <property type="match status" value="1"/>
</dbReference>
<sequence>MEEERKYLIVSYVMCMAALAAFTSYAVISYTLHLFRQKHDQDAVEFITARGTQSKWRIMYSFFASAVGAWCLVAPSQFAIFTGIVGLAMYAFSAGFPILLVALFGNRIQTMHPDVVSISDFAGKRFGPVFRSVVSLLAEYTTMGSLFKDFVGSVNYPVIIVVGVLTMAYTAYGGLYISILTDQIQAMLTILFIAILSIFVAATFREPLETPLPESLGPNRAGYSAIFSMPCSLLAATVMSEAFWQKVWAGADQKAVRFGGIGASMLVSCAVFLFGFAGWLASWGGLVVWDYDEEGSPVINPNLYLFQVFKTADANDGTGDQPARVRSWIGVVALMMAITMNASAVDSYQSGINASFTSHFFRDQHVSFSRTMVLLVNIPLMIVALQGYPILSLFLITNMLTTCCFLPMLSGILGGAWPSTKRWITESAALCGCFTAILTTCGYGAGRWYHEDQDFKGNVFLTRGEAFRYGIYYAWYGNVNYEWHYFLTAAGSSVVGMLLWAGCAYLFRRTTGWEGPGVSAVMQRLPGFRFITGGGIGVDLLACITRGRHTYHAHGTAVDVSKPPVSCPGLNKASDSDNGLDSSPTKVALQLEALPPSPPAVVVMQSKGQDV</sequence>
<evidence type="ECO:0000256" key="7">
    <source>
        <dbReference type="RuleBase" id="RU362091"/>
    </source>
</evidence>
<keyword evidence="5 8" id="KW-1133">Transmembrane helix</keyword>
<keyword evidence="6 8" id="KW-0472">Membrane</keyword>
<keyword evidence="10" id="KW-1185">Reference proteome</keyword>
<evidence type="ECO:0000313" key="9">
    <source>
        <dbReference type="EMBL" id="GFH08292.1"/>
    </source>
</evidence>
<evidence type="ECO:0000256" key="5">
    <source>
        <dbReference type="ARBA" id="ARBA00022989"/>
    </source>
</evidence>
<evidence type="ECO:0000256" key="8">
    <source>
        <dbReference type="SAM" id="Phobius"/>
    </source>
</evidence>
<dbReference type="Proteomes" id="UP000485058">
    <property type="component" value="Unassembled WGS sequence"/>
</dbReference>